<dbReference type="PANTHER" id="PTHR28096">
    <property type="entry name" value="PROTEIN FAF1"/>
    <property type="match status" value="1"/>
</dbReference>
<accession>A0A9P4YTC6</accession>
<gene>
    <name evidence="2" type="ORF">GMORB2_2263</name>
</gene>
<evidence type="ECO:0000313" key="2">
    <source>
        <dbReference type="EMBL" id="KAF4121301.1"/>
    </source>
</evidence>
<feature type="compositionally biased region" description="Basic and acidic residues" evidence="1">
    <location>
        <begin position="68"/>
        <end position="77"/>
    </location>
</feature>
<dbReference type="Proteomes" id="UP000749293">
    <property type="component" value="Unassembled WGS sequence"/>
</dbReference>
<dbReference type="RefSeq" id="XP_035319953.1">
    <property type="nucleotide sequence ID" value="XM_035464243.1"/>
</dbReference>
<dbReference type="GeneID" id="55968493"/>
<feature type="region of interest" description="Disordered" evidence="1">
    <location>
        <begin position="26"/>
        <end position="147"/>
    </location>
</feature>
<dbReference type="AlphaFoldDB" id="A0A9P4YTC6"/>
<dbReference type="GO" id="GO:0000462">
    <property type="term" value="P:maturation of SSU-rRNA from tricistronic rRNA transcript (SSU-rRNA, 5.8S rRNA, LSU-rRNA)"/>
    <property type="evidence" value="ECO:0007669"/>
    <property type="project" value="TreeGrafter"/>
</dbReference>
<dbReference type="OrthoDB" id="5556956at2759"/>
<protein>
    <submittedName>
        <fullName evidence="2">Conserved hypothetical, protein</fullName>
    </submittedName>
</protein>
<feature type="region of interest" description="Disordered" evidence="1">
    <location>
        <begin position="169"/>
        <end position="195"/>
    </location>
</feature>
<feature type="compositionally biased region" description="Low complexity" evidence="1">
    <location>
        <begin position="169"/>
        <end position="183"/>
    </location>
</feature>
<dbReference type="PANTHER" id="PTHR28096:SF1">
    <property type="entry name" value="PROTEIN FAF1"/>
    <property type="match status" value="1"/>
</dbReference>
<feature type="compositionally biased region" description="Acidic residues" evidence="1">
    <location>
        <begin position="78"/>
        <end position="95"/>
    </location>
</feature>
<dbReference type="EMBL" id="JAANYQ010000013">
    <property type="protein sequence ID" value="KAF4121301.1"/>
    <property type="molecule type" value="Genomic_DNA"/>
</dbReference>
<dbReference type="InterPro" id="IPR053030">
    <property type="entry name" value="Ribosomal_biogenesis_FAF1-like"/>
</dbReference>
<feature type="compositionally biased region" description="Basic and acidic residues" evidence="1">
    <location>
        <begin position="293"/>
        <end position="314"/>
    </location>
</feature>
<dbReference type="GO" id="GO:0005730">
    <property type="term" value="C:nucleolus"/>
    <property type="evidence" value="ECO:0007669"/>
    <property type="project" value="TreeGrafter"/>
</dbReference>
<organism evidence="2 3">
    <name type="scientific">Geosmithia morbida</name>
    <dbReference type="NCBI Taxonomy" id="1094350"/>
    <lineage>
        <taxon>Eukaryota</taxon>
        <taxon>Fungi</taxon>
        <taxon>Dikarya</taxon>
        <taxon>Ascomycota</taxon>
        <taxon>Pezizomycotina</taxon>
        <taxon>Sordariomycetes</taxon>
        <taxon>Hypocreomycetidae</taxon>
        <taxon>Hypocreales</taxon>
        <taxon>Bionectriaceae</taxon>
        <taxon>Geosmithia</taxon>
    </lineage>
</organism>
<keyword evidence="3" id="KW-1185">Reference proteome</keyword>
<sequence>MPPKRKSPPGEIPSDVEEIFRRHFEAQFAPIDDTGGADDCVGVESDEKAADSDVADSDVADEWGGLSDDDRDRRSDISGDEEDNSELDSESEDEPVQVVDHSSTVKSAETMSKRDLRKFMTEPDTDTTRTTQASAKPAKTLPEDAPTLLAQDLELRRLLSESHLLNPTAISSASTSASTSRSSDGPPRPFMSGRIRQKATDLRIQALGSKLSILTQESMPMSIRKGIVASGAAKEAKRRREARENGIILERPSNSSSGPNGSSIHNKRRRGAGGGGGGNRDVDVHRPGMGRFRGAELRLDENAVKSIENSRDAFGRGGRGGRGKRRR</sequence>
<evidence type="ECO:0000313" key="3">
    <source>
        <dbReference type="Proteomes" id="UP000749293"/>
    </source>
</evidence>
<evidence type="ECO:0000256" key="1">
    <source>
        <dbReference type="SAM" id="MobiDB-lite"/>
    </source>
</evidence>
<feature type="compositionally biased region" description="Basic and acidic residues" evidence="1">
    <location>
        <begin position="111"/>
        <end position="121"/>
    </location>
</feature>
<proteinExistence type="predicted"/>
<comment type="caution">
    <text evidence="2">The sequence shown here is derived from an EMBL/GenBank/DDBJ whole genome shotgun (WGS) entry which is preliminary data.</text>
</comment>
<feature type="compositionally biased region" description="Polar residues" evidence="1">
    <location>
        <begin position="100"/>
        <end position="110"/>
    </location>
</feature>
<feature type="region of interest" description="Disordered" evidence="1">
    <location>
        <begin position="229"/>
        <end position="327"/>
    </location>
</feature>
<reference evidence="2" key="1">
    <citation type="submission" date="2020-03" db="EMBL/GenBank/DDBJ databases">
        <title>Site-based positive gene gene selection in Geosmithia morbida across the United States reveals a broad range of putative effectors and factors for local host and environmental adapation.</title>
        <authorList>
            <person name="Onufrak A."/>
            <person name="Murdoch R.W."/>
            <person name="Gazis R."/>
            <person name="Huff M."/>
            <person name="Staton M."/>
            <person name="Klingeman W."/>
            <person name="Hadziabdic D."/>
        </authorList>
    </citation>
    <scope>NUCLEOTIDE SEQUENCE</scope>
    <source>
        <strain evidence="2">1262</strain>
    </source>
</reference>
<feature type="compositionally biased region" description="Low complexity" evidence="1">
    <location>
        <begin position="252"/>
        <end position="263"/>
    </location>
</feature>
<name>A0A9P4YTC6_9HYPO</name>